<proteinExistence type="predicted"/>
<organism evidence="2 3">
    <name type="scientific">Acanthamoeba castellanii (strain ATCC 30010 / Neff)</name>
    <dbReference type="NCBI Taxonomy" id="1257118"/>
    <lineage>
        <taxon>Eukaryota</taxon>
        <taxon>Amoebozoa</taxon>
        <taxon>Discosea</taxon>
        <taxon>Longamoebia</taxon>
        <taxon>Centramoebida</taxon>
        <taxon>Acanthamoebidae</taxon>
        <taxon>Acanthamoeba</taxon>
    </lineage>
</organism>
<dbReference type="EMBL" id="KB007905">
    <property type="protein sequence ID" value="ELR21243.1"/>
    <property type="molecule type" value="Genomic_DNA"/>
</dbReference>
<feature type="compositionally biased region" description="Basic and acidic residues" evidence="1">
    <location>
        <begin position="120"/>
        <end position="134"/>
    </location>
</feature>
<evidence type="ECO:0000313" key="2">
    <source>
        <dbReference type="EMBL" id="ELR21243.1"/>
    </source>
</evidence>
<feature type="region of interest" description="Disordered" evidence="1">
    <location>
        <begin position="22"/>
        <end position="43"/>
    </location>
</feature>
<feature type="region of interest" description="Disordered" evidence="1">
    <location>
        <begin position="103"/>
        <end position="134"/>
    </location>
</feature>
<feature type="non-terminal residue" evidence="2">
    <location>
        <position position="1"/>
    </location>
</feature>
<reference evidence="2 3" key="1">
    <citation type="journal article" date="2013" name="Genome Biol.">
        <title>Genome of Acanthamoeba castellanii highlights extensive lateral gene transfer and early evolution of tyrosine kinase signaling.</title>
        <authorList>
            <person name="Clarke M."/>
            <person name="Lohan A.J."/>
            <person name="Liu B."/>
            <person name="Lagkouvardos I."/>
            <person name="Roy S."/>
            <person name="Zafar N."/>
            <person name="Bertelli C."/>
            <person name="Schilde C."/>
            <person name="Kianianmomeni A."/>
            <person name="Burglin T.R."/>
            <person name="Frech C."/>
            <person name="Turcotte B."/>
            <person name="Kopec K.O."/>
            <person name="Synnott J.M."/>
            <person name="Choo C."/>
            <person name="Paponov I."/>
            <person name="Finkler A."/>
            <person name="Soon Heng Tan C."/>
            <person name="Hutchins A.P."/>
            <person name="Weinmeier T."/>
            <person name="Rattei T."/>
            <person name="Chu J.S."/>
            <person name="Gimenez G."/>
            <person name="Irimia M."/>
            <person name="Rigden D.J."/>
            <person name="Fitzpatrick D.A."/>
            <person name="Lorenzo-Morales J."/>
            <person name="Bateman A."/>
            <person name="Chiu C.H."/>
            <person name="Tang P."/>
            <person name="Hegemann P."/>
            <person name="Fromm H."/>
            <person name="Raoult D."/>
            <person name="Greub G."/>
            <person name="Miranda-Saavedra D."/>
            <person name="Chen N."/>
            <person name="Nash P."/>
            <person name="Ginger M.L."/>
            <person name="Horn M."/>
            <person name="Schaap P."/>
            <person name="Caler L."/>
            <person name="Loftus B."/>
        </authorList>
    </citation>
    <scope>NUCLEOTIDE SEQUENCE [LARGE SCALE GENOMIC DNA]</scope>
    <source>
        <strain evidence="2 3">Neff</strain>
    </source>
</reference>
<dbReference type="RefSeq" id="XP_004345369.1">
    <property type="nucleotide sequence ID" value="XM_004345319.1"/>
</dbReference>
<evidence type="ECO:0000313" key="3">
    <source>
        <dbReference type="Proteomes" id="UP000011083"/>
    </source>
</evidence>
<feature type="region of interest" description="Disordered" evidence="1">
    <location>
        <begin position="62"/>
        <end position="84"/>
    </location>
</feature>
<dbReference type="PANTHER" id="PTHR34776">
    <property type="entry name" value="F17F16.3 PROTEIN"/>
    <property type="match status" value="1"/>
</dbReference>
<keyword evidence="3" id="KW-1185">Reference proteome</keyword>
<dbReference type="GeneID" id="14922146"/>
<evidence type="ECO:0000256" key="1">
    <source>
        <dbReference type="SAM" id="MobiDB-lite"/>
    </source>
</evidence>
<dbReference type="PANTHER" id="PTHR34776:SF1">
    <property type="entry name" value="F17F16.3 PROTEIN"/>
    <property type="match status" value="1"/>
</dbReference>
<dbReference type="STRING" id="1257118.L8H932"/>
<dbReference type="KEGG" id="acan:ACA1_110850"/>
<feature type="compositionally biased region" description="Basic residues" evidence="1">
    <location>
        <begin position="106"/>
        <end position="119"/>
    </location>
</feature>
<dbReference type="OrthoDB" id="1028014at2759"/>
<gene>
    <name evidence="2" type="ORF">ACA1_110850</name>
</gene>
<name>L8H932_ACACF</name>
<dbReference type="VEuPathDB" id="AmoebaDB:ACA1_110850"/>
<dbReference type="Proteomes" id="UP000011083">
    <property type="component" value="Unassembled WGS sequence"/>
</dbReference>
<dbReference type="AlphaFoldDB" id="L8H932"/>
<accession>L8H932</accession>
<sequence>MKRRVELPVRVVRKEVEELAVPKDDLHQRSQNVEAEPRKKRKVVKTSVTTVTTIVTEAVDAESQEEVVHGQPQHQPETQEAREDRRRLLRQLDLLKEQLLEEERQQRHHHHHHQLHHHPAHETQRHEVATHDDSAGRNVVDDHALSQRPPFSPTPSSRLASAAREQVEVMEKGYIYFLYRPKVGAQEAKSFDDVARMYILLKTLPKKADALSEPEEEEIEGDESAAPAFYRLIRIGKKKLPSIREHNRFWGIIEEATHDYEKIHHLIVSEHYTTLTLGERVTPACRPAGEGVYGIVKRDNYSHLAYVLELPHELGEVQKALNIVAEGCFVLSVKNPEALPYSTYSATLPT</sequence>
<protein>
    <submittedName>
        <fullName evidence="2">Uncharacterized protein</fullName>
    </submittedName>
</protein>